<dbReference type="Proteomes" id="UP000824120">
    <property type="component" value="Chromosome 6"/>
</dbReference>
<protein>
    <recommendedName>
        <fullName evidence="1">Putative plant transposon protein domain-containing protein</fullName>
    </recommendedName>
</protein>
<comment type="caution">
    <text evidence="2">The sequence shown here is derived from an EMBL/GenBank/DDBJ whole genome shotgun (WGS) entry which is preliminary data.</text>
</comment>
<evidence type="ECO:0000313" key="3">
    <source>
        <dbReference type="Proteomes" id="UP000824120"/>
    </source>
</evidence>
<organism evidence="2 3">
    <name type="scientific">Solanum commersonii</name>
    <name type="common">Commerson's wild potato</name>
    <name type="synonym">Commerson's nightshade</name>
    <dbReference type="NCBI Taxonomy" id="4109"/>
    <lineage>
        <taxon>Eukaryota</taxon>
        <taxon>Viridiplantae</taxon>
        <taxon>Streptophyta</taxon>
        <taxon>Embryophyta</taxon>
        <taxon>Tracheophyta</taxon>
        <taxon>Spermatophyta</taxon>
        <taxon>Magnoliopsida</taxon>
        <taxon>eudicotyledons</taxon>
        <taxon>Gunneridae</taxon>
        <taxon>Pentapetalae</taxon>
        <taxon>asterids</taxon>
        <taxon>lamiids</taxon>
        <taxon>Solanales</taxon>
        <taxon>Solanaceae</taxon>
        <taxon>Solanoideae</taxon>
        <taxon>Solaneae</taxon>
        <taxon>Solanum</taxon>
    </lineage>
</organism>
<evidence type="ECO:0000259" key="1">
    <source>
        <dbReference type="Pfam" id="PF20167"/>
    </source>
</evidence>
<sequence>MEKLLVPLVDENRYKNLAKRLFKSMAENGSHVNTRRSIWATNLSMRGKDVKFLARILNEFLETPNCDPNEFNSLKDKPPYRDIRNTLYGVDSTASVLLPAKHLTEVIRDRVVLVYMLMKGMPINVRAILRQNMMKFRNNLRWRFCYGGLITHFLRAGGIEEETVDMTVAYHPVLTGKLVDVTSTKALDSSHGPIMSAPER</sequence>
<proteinExistence type="predicted"/>
<dbReference type="Pfam" id="PF20167">
    <property type="entry name" value="Transposase_32"/>
    <property type="match status" value="1"/>
</dbReference>
<accession>A0A9J5YKJ5</accession>
<gene>
    <name evidence="2" type="ORF">H5410_031895</name>
</gene>
<keyword evidence="3" id="KW-1185">Reference proteome</keyword>
<name>A0A9J5YKJ5_SOLCO</name>
<dbReference type="InterPro" id="IPR046796">
    <property type="entry name" value="Transposase_32_dom"/>
</dbReference>
<dbReference type="AlphaFoldDB" id="A0A9J5YKJ5"/>
<reference evidence="2 3" key="1">
    <citation type="submission" date="2020-09" db="EMBL/GenBank/DDBJ databases">
        <title>De no assembly of potato wild relative species, Solanum commersonii.</title>
        <authorList>
            <person name="Cho K."/>
        </authorList>
    </citation>
    <scope>NUCLEOTIDE SEQUENCE [LARGE SCALE GENOMIC DNA]</scope>
    <source>
        <strain evidence="2">LZ3.2</strain>
        <tissue evidence="2">Leaf</tissue>
    </source>
</reference>
<feature type="domain" description="Putative plant transposon protein" evidence="1">
    <location>
        <begin position="43"/>
        <end position="159"/>
    </location>
</feature>
<evidence type="ECO:0000313" key="2">
    <source>
        <dbReference type="EMBL" id="KAG5600525.1"/>
    </source>
</evidence>
<dbReference type="EMBL" id="JACXVP010000006">
    <property type="protein sequence ID" value="KAG5600525.1"/>
    <property type="molecule type" value="Genomic_DNA"/>
</dbReference>